<organism evidence="2">
    <name type="scientific">Glycine max</name>
    <name type="common">Soybean</name>
    <name type="synonym">Glycine hispida</name>
    <dbReference type="NCBI Taxonomy" id="3847"/>
    <lineage>
        <taxon>Eukaryota</taxon>
        <taxon>Viridiplantae</taxon>
        <taxon>Streptophyta</taxon>
        <taxon>Embryophyta</taxon>
        <taxon>Tracheophyta</taxon>
        <taxon>Spermatophyta</taxon>
        <taxon>Magnoliopsida</taxon>
        <taxon>eudicotyledons</taxon>
        <taxon>Gunneridae</taxon>
        <taxon>Pentapetalae</taxon>
        <taxon>rosids</taxon>
        <taxon>fabids</taxon>
        <taxon>Fabales</taxon>
        <taxon>Fabaceae</taxon>
        <taxon>Papilionoideae</taxon>
        <taxon>50 kb inversion clade</taxon>
        <taxon>NPAAA clade</taxon>
        <taxon>indigoferoid/millettioid clade</taxon>
        <taxon>Phaseoleae</taxon>
        <taxon>Glycine</taxon>
        <taxon>Glycine subgen. Soja</taxon>
    </lineage>
</organism>
<accession>C6T6X3</accession>
<feature type="region of interest" description="Disordered" evidence="1">
    <location>
        <begin position="58"/>
        <end position="95"/>
    </location>
</feature>
<dbReference type="EMBL" id="BT093190">
    <property type="protein sequence ID" value="ACU17575.1"/>
    <property type="molecule type" value="mRNA"/>
</dbReference>
<protein>
    <recommendedName>
        <fullName evidence="3">Flap endonuclease 1</fullName>
    </recommendedName>
</protein>
<dbReference type="AlphaFoldDB" id="C6T6X3"/>
<evidence type="ECO:0000256" key="1">
    <source>
        <dbReference type="SAM" id="MobiDB-lite"/>
    </source>
</evidence>
<reference evidence="2" key="1">
    <citation type="submission" date="2009-08" db="EMBL/GenBank/DDBJ databases">
        <authorList>
            <person name="Cheung F."/>
            <person name="Xiao Y."/>
            <person name="Chan A."/>
            <person name="Moskal W."/>
            <person name="Town C.D."/>
        </authorList>
    </citation>
    <scope>NUCLEOTIDE SEQUENCE</scope>
</reference>
<dbReference type="InterPro" id="IPR036279">
    <property type="entry name" value="5-3_exonuclease_C_sf"/>
</dbReference>
<evidence type="ECO:0008006" key="3">
    <source>
        <dbReference type="Google" id="ProtNLM"/>
    </source>
</evidence>
<feature type="compositionally biased region" description="Basic residues" evidence="1">
    <location>
        <begin position="85"/>
        <end position="95"/>
    </location>
</feature>
<sequence>MVITDEKELDIKWSSPDEEGLITFLVNENGFNSDRVTKAIEKIKVAKNKSSQGRLESFFKPTVNPSVPIKRKETPVNNAKETNKKTKAGGGKKKK</sequence>
<dbReference type="SUPFAM" id="SSF47807">
    <property type="entry name" value="5' to 3' exonuclease, C-terminal subdomain"/>
    <property type="match status" value="1"/>
</dbReference>
<evidence type="ECO:0000313" key="2">
    <source>
        <dbReference type="EMBL" id="ACU17575.1"/>
    </source>
</evidence>
<name>C6T6X3_SOYBN</name>
<dbReference type="ExpressionAtlas" id="C6T6X3">
    <property type="expression patterns" value="baseline and differential"/>
</dbReference>
<proteinExistence type="evidence at transcript level"/>